<feature type="transmembrane region" description="Helical" evidence="8">
    <location>
        <begin position="85"/>
        <end position="107"/>
    </location>
</feature>
<dbReference type="PANTHER" id="PTHR30047:SF7">
    <property type="entry name" value="HIGH-AFFINITY CHOLINE TRANSPORT PROTEIN"/>
    <property type="match status" value="1"/>
</dbReference>
<evidence type="ECO:0000256" key="5">
    <source>
        <dbReference type="ARBA" id="ARBA00022692"/>
    </source>
</evidence>
<evidence type="ECO:0008006" key="11">
    <source>
        <dbReference type="Google" id="ProtNLM"/>
    </source>
</evidence>
<comment type="similarity">
    <text evidence="2">Belongs to the BCCT transporter (TC 2.A.15) family.</text>
</comment>
<proteinExistence type="inferred from homology"/>
<evidence type="ECO:0000256" key="3">
    <source>
        <dbReference type="ARBA" id="ARBA00022448"/>
    </source>
</evidence>
<comment type="subcellular location">
    <subcellularLocation>
        <location evidence="1">Cell membrane</location>
        <topology evidence="1">Multi-pass membrane protein</topology>
    </subcellularLocation>
</comment>
<evidence type="ECO:0000256" key="1">
    <source>
        <dbReference type="ARBA" id="ARBA00004651"/>
    </source>
</evidence>
<dbReference type="Proteomes" id="UP000320231">
    <property type="component" value="Chromosome"/>
</dbReference>
<evidence type="ECO:0000313" key="10">
    <source>
        <dbReference type="Proteomes" id="UP000320231"/>
    </source>
</evidence>
<keyword evidence="7 8" id="KW-0472">Membrane</keyword>
<keyword evidence="4" id="KW-1003">Cell membrane</keyword>
<evidence type="ECO:0000256" key="2">
    <source>
        <dbReference type="ARBA" id="ARBA00005658"/>
    </source>
</evidence>
<feature type="transmembrane region" description="Helical" evidence="8">
    <location>
        <begin position="9"/>
        <end position="27"/>
    </location>
</feature>
<dbReference type="InterPro" id="IPR000060">
    <property type="entry name" value="BCCT_transptr"/>
</dbReference>
<dbReference type="EMBL" id="AP019514">
    <property type="protein sequence ID" value="BBI64074.1"/>
    <property type="molecule type" value="Genomic_DNA"/>
</dbReference>
<evidence type="ECO:0000256" key="4">
    <source>
        <dbReference type="ARBA" id="ARBA00022475"/>
    </source>
</evidence>
<sequence>MANHGGKSVFIASVVIIFGLVIVGASFPEGFANAAEEALATITGLFGWFYLFSVFGFVIFLFGLALSKYGKVRLGPQDSSPNYTFFSWISMLLAAGFGVGLVFYGMAEPMFHFIDPPYGDRTAETEAAARYAIQYSYFNWGIHQWAAFSIVGLIIAYFQFRKGQAGLVSSVLSSITAKNPKVRPYASWLDVFAVVATVMGVATSLGLGVLQMNGG</sequence>
<keyword evidence="6 8" id="KW-1133">Transmembrane helix</keyword>
<keyword evidence="3" id="KW-0813">Transport</keyword>
<feature type="transmembrane region" description="Helical" evidence="8">
    <location>
        <begin position="142"/>
        <end position="160"/>
    </location>
</feature>
<protein>
    <recommendedName>
        <fullName evidence="11">Glycine/betaine ABC transporter permease</fullName>
    </recommendedName>
</protein>
<name>A0A455UMC6_9GAMM</name>
<evidence type="ECO:0000256" key="8">
    <source>
        <dbReference type="SAM" id="Phobius"/>
    </source>
</evidence>
<dbReference type="KEGG" id="hsr:HSBAA_53800"/>
<reference evidence="9 10" key="1">
    <citation type="journal article" date="2019" name="Microbiol. Resour. Announc.">
        <title>Complete Genome Sequence of Halomonas sulfidaeris Strain Esulfide1 Isolated from a Metal Sulfide Rock at a Depth of 2,200 Meters, Obtained Using Nanopore Sequencing.</title>
        <authorList>
            <person name="Saito M."/>
            <person name="Nishigata A."/>
            <person name="Galipon J."/>
            <person name="Arakawa K."/>
        </authorList>
    </citation>
    <scope>NUCLEOTIDE SEQUENCE [LARGE SCALE GENOMIC DNA]</scope>
    <source>
        <strain evidence="9 10">ATCC BAA-803</strain>
    </source>
</reference>
<gene>
    <name evidence="9" type="ORF">HSBAA_53800</name>
</gene>
<feature type="transmembrane region" description="Helical" evidence="8">
    <location>
        <begin position="188"/>
        <end position="210"/>
    </location>
</feature>
<evidence type="ECO:0000256" key="7">
    <source>
        <dbReference type="ARBA" id="ARBA00023136"/>
    </source>
</evidence>
<evidence type="ECO:0000256" key="6">
    <source>
        <dbReference type="ARBA" id="ARBA00022989"/>
    </source>
</evidence>
<dbReference type="PANTHER" id="PTHR30047">
    <property type="entry name" value="HIGH-AFFINITY CHOLINE TRANSPORT PROTEIN-RELATED"/>
    <property type="match status" value="1"/>
</dbReference>
<evidence type="ECO:0000313" key="9">
    <source>
        <dbReference type="EMBL" id="BBI64074.1"/>
    </source>
</evidence>
<feature type="transmembrane region" description="Helical" evidence="8">
    <location>
        <begin position="39"/>
        <end position="64"/>
    </location>
</feature>
<accession>A0A455UMC6</accession>
<organism evidence="9 10">
    <name type="scientific">Vreelandella sulfidaeris</name>
    <dbReference type="NCBI Taxonomy" id="115553"/>
    <lineage>
        <taxon>Bacteria</taxon>
        <taxon>Pseudomonadati</taxon>
        <taxon>Pseudomonadota</taxon>
        <taxon>Gammaproteobacteria</taxon>
        <taxon>Oceanospirillales</taxon>
        <taxon>Halomonadaceae</taxon>
        <taxon>Vreelandella</taxon>
    </lineage>
</organism>
<dbReference type="Pfam" id="PF02028">
    <property type="entry name" value="BCCT"/>
    <property type="match status" value="1"/>
</dbReference>
<keyword evidence="5 8" id="KW-0812">Transmembrane</keyword>
<dbReference type="GO" id="GO:0005886">
    <property type="term" value="C:plasma membrane"/>
    <property type="evidence" value="ECO:0007669"/>
    <property type="project" value="UniProtKB-SubCell"/>
</dbReference>
<dbReference type="GO" id="GO:0022857">
    <property type="term" value="F:transmembrane transporter activity"/>
    <property type="evidence" value="ECO:0007669"/>
    <property type="project" value="InterPro"/>
</dbReference>
<dbReference type="AlphaFoldDB" id="A0A455UMC6"/>